<gene>
    <name evidence="8" type="ORF">LP43_1880</name>
</gene>
<name>A0A0A0BFD4_9GAMM</name>
<keyword evidence="1" id="KW-0732">Signal</keyword>
<keyword evidence="2" id="KW-0133">Cell shape</keyword>
<dbReference type="SUPFAM" id="SSF53822">
    <property type="entry name" value="Periplasmic binding protein-like I"/>
    <property type="match status" value="1"/>
</dbReference>
<dbReference type="Proteomes" id="UP000029999">
    <property type="component" value="Unassembled WGS sequence"/>
</dbReference>
<evidence type="ECO:0000256" key="1">
    <source>
        <dbReference type="ARBA" id="ARBA00022729"/>
    </source>
</evidence>
<accession>A0A0A0BFD4</accession>
<keyword evidence="6" id="KW-0998">Cell outer membrane</keyword>
<dbReference type="PANTHER" id="PTHR38038:SF1">
    <property type="entry name" value="PENICILLIN-BINDING PROTEIN ACTIVATOR LPOA"/>
    <property type="match status" value="1"/>
</dbReference>
<dbReference type="InterPro" id="IPR028082">
    <property type="entry name" value="Peripla_BP_I"/>
</dbReference>
<dbReference type="CDD" id="cd06339">
    <property type="entry name" value="PBP1_YraM_LppC_lipoprotein-like"/>
    <property type="match status" value="1"/>
</dbReference>
<dbReference type="AlphaFoldDB" id="A0A0A0BFD4"/>
<dbReference type="GO" id="GO:0031241">
    <property type="term" value="C:periplasmic side of cell outer membrane"/>
    <property type="evidence" value="ECO:0007669"/>
    <property type="project" value="TreeGrafter"/>
</dbReference>
<evidence type="ECO:0000256" key="6">
    <source>
        <dbReference type="ARBA" id="ARBA00023237"/>
    </source>
</evidence>
<evidence type="ECO:0000256" key="5">
    <source>
        <dbReference type="ARBA" id="ARBA00023139"/>
    </source>
</evidence>
<dbReference type="Gene3D" id="1.25.40.10">
    <property type="entry name" value="Tetratricopeptide repeat domain"/>
    <property type="match status" value="1"/>
</dbReference>
<evidence type="ECO:0000313" key="9">
    <source>
        <dbReference type="Proteomes" id="UP000029999"/>
    </source>
</evidence>
<sequence>MLPMFNKQTPYMSFKRILLLPAIILFFITACQPVQGPHTRPQPTQIDTLAAEQEGDFARAAAEYLALANTAEGEKQALLLLRAARLFWQVEQTENSQQALTQLNDALLSPQHQFDASILRAELALNDNQGEAALKAVANIDEEMLSAGDSEQLYQIKVDAYALTENWLEKANTHLKLDTLLAEQTALETNRAALWQTLLKLTPQALDLFNPGIPPADDSGWFALAYAIKAYKTNPEALEVALEDWRRSYPNHPADPDLYENVVTAGTRLPQQIGDIAVLLPASGPYADVAQAIKEGIISAHYASSSNARLHFLDITTDEFSGQSNVIDRYNEAVSRGASIVIGPLQKASVDALSTQTDLPIPVLALNRIDIRLSRPNLFQFGLAPEDDAVASAHFARQQGYQRAVTLSPQGDWGDRVSTAFVNAWREVGGSVLYRASYNESDNDFRDTLIPLMGLDASEQRYASLKSTLGRSLDFEPRRRQDIDFVFMVAKPLKARQLVPQLKFHRSGQLPLIATSHTYTGQSDPQQDIDLNNLYIPDIPWMFTQHAEQDPVYQAIQAQSNGNFGGLLRLYAMGADAYRLIPELNRLSRDPESIYQGATGSLSINEQGQIERDMPWAQFKQGELELIQ</sequence>
<evidence type="ECO:0000256" key="3">
    <source>
        <dbReference type="ARBA" id="ARBA00022984"/>
    </source>
</evidence>
<dbReference type="PANTHER" id="PTHR38038">
    <property type="entry name" value="PENICILLIN-BINDING PROTEIN ACTIVATOR LPOA"/>
    <property type="match status" value="1"/>
</dbReference>
<evidence type="ECO:0000313" key="8">
    <source>
        <dbReference type="EMBL" id="KGM06656.1"/>
    </source>
</evidence>
<reference evidence="8 9" key="1">
    <citation type="submission" date="2014-09" db="EMBL/GenBank/DDBJ databases">
        <authorList>
            <person name="Grob C."/>
            <person name="Taubert M."/>
            <person name="Howat A.M."/>
            <person name="Burns O.J."/>
            <person name="Dixon J.L."/>
            <person name="Chen Y."/>
            <person name="Murrell J.C."/>
        </authorList>
    </citation>
    <scope>NUCLEOTIDE SEQUENCE [LARGE SCALE GENOMIC DNA]</scope>
    <source>
        <strain evidence="8">L4</strain>
    </source>
</reference>
<evidence type="ECO:0000256" key="4">
    <source>
        <dbReference type="ARBA" id="ARBA00023136"/>
    </source>
</evidence>
<keyword evidence="4" id="KW-0472">Membrane</keyword>
<dbReference type="STRING" id="392484.LP43_1880"/>
<keyword evidence="7 8" id="KW-0449">Lipoprotein</keyword>
<dbReference type="PROSITE" id="PS51257">
    <property type="entry name" value="PROKAR_LIPOPROTEIN"/>
    <property type="match status" value="1"/>
</dbReference>
<dbReference type="GO" id="GO:0008360">
    <property type="term" value="P:regulation of cell shape"/>
    <property type="evidence" value="ECO:0007669"/>
    <property type="project" value="UniProtKB-KW"/>
</dbReference>
<organism evidence="8 9">
    <name type="scientific">Methylophaga thiooxydans</name>
    <dbReference type="NCBI Taxonomy" id="392484"/>
    <lineage>
        <taxon>Bacteria</taxon>
        <taxon>Pseudomonadati</taxon>
        <taxon>Pseudomonadota</taxon>
        <taxon>Gammaproteobacteria</taxon>
        <taxon>Thiotrichales</taxon>
        <taxon>Piscirickettsiaceae</taxon>
        <taxon>Methylophaga</taxon>
    </lineage>
</organism>
<evidence type="ECO:0000256" key="2">
    <source>
        <dbReference type="ARBA" id="ARBA00022960"/>
    </source>
</evidence>
<protein>
    <submittedName>
        <fullName evidence="8">LppC putative lipoprotein</fullName>
    </submittedName>
</protein>
<dbReference type="Gene3D" id="1.25.40.650">
    <property type="match status" value="1"/>
</dbReference>
<dbReference type="InterPro" id="IPR007443">
    <property type="entry name" value="LpoA"/>
</dbReference>
<keyword evidence="3" id="KW-0573">Peptidoglycan synthesis</keyword>
<dbReference type="Gene3D" id="3.40.50.2300">
    <property type="match status" value="2"/>
</dbReference>
<dbReference type="Pfam" id="PF04348">
    <property type="entry name" value="LppC"/>
    <property type="match status" value="1"/>
</dbReference>
<dbReference type="InterPro" id="IPR011990">
    <property type="entry name" value="TPR-like_helical_dom_sf"/>
</dbReference>
<comment type="caution">
    <text evidence="8">The sequence shown here is derived from an EMBL/GenBank/DDBJ whole genome shotgun (WGS) entry which is preliminary data.</text>
</comment>
<proteinExistence type="predicted"/>
<evidence type="ECO:0000256" key="7">
    <source>
        <dbReference type="ARBA" id="ARBA00023288"/>
    </source>
</evidence>
<dbReference type="GO" id="GO:0009252">
    <property type="term" value="P:peptidoglycan biosynthetic process"/>
    <property type="evidence" value="ECO:0007669"/>
    <property type="project" value="UniProtKB-KW"/>
</dbReference>
<dbReference type="GO" id="GO:0030234">
    <property type="term" value="F:enzyme regulator activity"/>
    <property type="evidence" value="ECO:0007669"/>
    <property type="project" value="TreeGrafter"/>
</dbReference>
<keyword evidence="5" id="KW-0564">Palmitate</keyword>
<dbReference type="EMBL" id="JRQD01000004">
    <property type="protein sequence ID" value="KGM06656.1"/>
    <property type="molecule type" value="Genomic_DNA"/>
</dbReference>